<evidence type="ECO:0000313" key="7">
    <source>
        <dbReference type="EMBL" id="SOD97898.1"/>
    </source>
</evidence>
<dbReference type="GO" id="GO:0044341">
    <property type="term" value="P:sodium-dependent phosphate transport"/>
    <property type="evidence" value="ECO:0007669"/>
    <property type="project" value="InterPro"/>
</dbReference>
<dbReference type="SUPFAM" id="SSF109755">
    <property type="entry name" value="PhoU-like"/>
    <property type="match status" value="1"/>
</dbReference>
<protein>
    <submittedName>
        <fullName evidence="7">Phosphate:Na+ symporter</fullName>
    </submittedName>
</protein>
<evidence type="ECO:0000256" key="1">
    <source>
        <dbReference type="ARBA" id="ARBA00004651"/>
    </source>
</evidence>
<dbReference type="RefSeq" id="WP_097280226.1">
    <property type="nucleotide sequence ID" value="NZ_OCNJ01000007.1"/>
</dbReference>
<accession>A0A286GQV5</accession>
<keyword evidence="4 6" id="KW-1133">Transmembrane helix</keyword>
<sequence>MDASGAADLPVFAIVTGLLGGLALFLFGLETLSRALRTVAGDSMRKVLATLTTNRFVGAFTGALVTAVIQSSSVTTVLVVGFISAGIMTLGQAIGVIMGANIGSTMTAQLVAFKITEAALPLVTAGFAIGFLARNEVVKQWGAVLLGLGFVFLGMAMMSDAMAPLRQSPEFVEAVATLREPVWGVLVGFVFTAVVQSSAATLGIVITMASQGLIPLDAGIAVLLGANIGTCATAMLACIGRPREAVRAALAHVLFNVIGVVAWLPFIPQLEAVVTGLTPGSAAREIANAHTLFNVVNVAVMIWFTGPLTRLILWLVPERAPLPGMEDLPRPRYLDSALLETPPAALDAVRLELGNVGARVRRMLVAGLPAAIQGSRPALDAVARMDAGVDVLYESVMDYLRRIGSRTMTRSQATTYLALMEAARGLESIGDLVETDMVTIGRRRLEEKIAISEHSARRVTALHDRVLDALDGTLEAVRSGDVDAARRVVAMKPDIHALVQAATRHGAARLVANEPNRVAAYTREMELIEQLRRIYYFCKRICRALADPEPATEEAAPSLGAAAE</sequence>
<feature type="transmembrane region" description="Helical" evidence="6">
    <location>
        <begin position="111"/>
        <end position="134"/>
    </location>
</feature>
<keyword evidence="8" id="KW-1185">Reference proteome</keyword>
<dbReference type="NCBIfam" id="NF037997">
    <property type="entry name" value="Na_Pi_symport"/>
    <property type="match status" value="1"/>
</dbReference>
<dbReference type="AlphaFoldDB" id="A0A286GQV5"/>
<dbReference type="PANTHER" id="PTHR10010:SF46">
    <property type="entry name" value="SODIUM-DEPENDENT PHOSPHATE TRANSPORT PROTEIN 2B"/>
    <property type="match status" value="1"/>
</dbReference>
<dbReference type="InterPro" id="IPR038078">
    <property type="entry name" value="PhoU-like_sf"/>
</dbReference>
<keyword evidence="2" id="KW-1003">Cell membrane</keyword>
<proteinExistence type="predicted"/>
<dbReference type="Proteomes" id="UP000219621">
    <property type="component" value="Unassembled WGS sequence"/>
</dbReference>
<feature type="transmembrane region" description="Helical" evidence="6">
    <location>
        <begin position="182"/>
        <end position="206"/>
    </location>
</feature>
<dbReference type="NCBIfam" id="TIGR00704">
    <property type="entry name" value="NaPi_cotrn_rel"/>
    <property type="match status" value="1"/>
</dbReference>
<gene>
    <name evidence="7" type="ORF">SAMN05421508_107120</name>
</gene>
<organism evidence="7 8">
    <name type="scientific">Caenispirillum bisanense</name>
    <dbReference type="NCBI Taxonomy" id="414052"/>
    <lineage>
        <taxon>Bacteria</taxon>
        <taxon>Pseudomonadati</taxon>
        <taxon>Pseudomonadota</taxon>
        <taxon>Alphaproteobacteria</taxon>
        <taxon>Rhodospirillales</taxon>
        <taxon>Novispirillaceae</taxon>
        <taxon>Caenispirillum</taxon>
    </lineage>
</organism>
<dbReference type="GO" id="GO:0005886">
    <property type="term" value="C:plasma membrane"/>
    <property type="evidence" value="ECO:0007669"/>
    <property type="project" value="UniProtKB-SubCell"/>
</dbReference>
<dbReference type="OrthoDB" id="9763003at2"/>
<dbReference type="PANTHER" id="PTHR10010">
    <property type="entry name" value="SOLUTE CARRIER FAMILY 34 SODIUM PHOSPHATE , MEMBER 2-RELATED"/>
    <property type="match status" value="1"/>
</dbReference>
<dbReference type="Pfam" id="PF02690">
    <property type="entry name" value="Na_Pi_cotrans"/>
    <property type="match status" value="2"/>
</dbReference>
<feature type="transmembrane region" description="Helical" evidence="6">
    <location>
        <begin position="140"/>
        <end position="161"/>
    </location>
</feature>
<feature type="transmembrane region" description="Helical" evidence="6">
    <location>
        <begin position="47"/>
        <end position="69"/>
    </location>
</feature>
<dbReference type="GO" id="GO:0005436">
    <property type="term" value="F:sodium:phosphate symporter activity"/>
    <property type="evidence" value="ECO:0007669"/>
    <property type="project" value="InterPro"/>
</dbReference>
<evidence type="ECO:0000256" key="4">
    <source>
        <dbReference type="ARBA" id="ARBA00022989"/>
    </source>
</evidence>
<dbReference type="InterPro" id="IPR004633">
    <property type="entry name" value="NaPi_cotrn-rel/YqeW-like"/>
</dbReference>
<evidence type="ECO:0000256" key="5">
    <source>
        <dbReference type="ARBA" id="ARBA00023136"/>
    </source>
</evidence>
<keyword evidence="5 6" id="KW-0472">Membrane</keyword>
<evidence type="ECO:0000256" key="3">
    <source>
        <dbReference type="ARBA" id="ARBA00022692"/>
    </source>
</evidence>
<evidence type="ECO:0000313" key="8">
    <source>
        <dbReference type="Proteomes" id="UP000219621"/>
    </source>
</evidence>
<dbReference type="InterPro" id="IPR003841">
    <property type="entry name" value="Na/Pi_transpt"/>
</dbReference>
<evidence type="ECO:0000256" key="6">
    <source>
        <dbReference type="SAM" id="Phobius"/>
    </source>
</evidence>
<feature type="transmembrane region" description="Helical" evidence="6">
    <location>
        <begin position="246"/>
        <end position="266"/>
    </location>
</feature>
<evidence type="ECO:0000256" key="2">
    <source>
        <dbReference type="ARBA" id="ARBA00022475"/>
    </source>
</evidence>
<dbReference type="EMBL" id="OCNJ01000007">
    <property type="protein sequence ID" value="SOD97898.1"/>
    <property type="molecule type" value="Genomic_DNA"/>
</dbReference>
<comment type="subcellular location">
    <subcellularLocation>
        <location evidence="1">Cell membrane</location>
        <topology evidence="1">Multi-pass membrane protein</topology>
    </subcellularLocation>
</comment>
<feature type="transmembrane region" description="Helical" evidence="6">
    <location>
        <begin position="218"/>
        <end position="239"/>
    </location>
</feature>
<feature type="transmembrane region" description="Helical" evidence="6">
    <location>
        <begin position="75"/>
        <end position="99"/>
    </location>
</feature>
<name>A0A286GQV5_9PROT</name>
<dbReference type="Gene3D" id="1.20.58.220">
    <property type="entry name" value="Phosphate transport system protein phou homolog 2, domain 2"/>
    <property type="match status" value="1"/>
</dbReference>
<feature type="transmembrane region" description="Helical" evidence="6">
    <location>
        <begin position="6"/>
        <end position="27"/>
    </location>
</feature>
<keyword evidence="3 6" id="KW-0812">Transmembrane</keyword>
<reference evidence="7 8" key="1">
    <citation type="submission" date="2017-09" db="EMBL/GenBank/DDBJ databases">
        <authorList>
            <person name="Ehlers B."/>
            <person name="Leendertz F.H."/>
        </authorList>
    </citation>
    <scope>NUCLEOTIDE SEQUENCE [LARGE SCALE GENOMIC DNA]</scope>
    <source>
        <strain evidence="7 8">USBA 140</strain>
    </source>
</reference>